<protein>
    <submittedName>
        <fullName evidence="1">Uncharacterized protein</fullName>
    </submittedName>
</protein>
<reference evidence="1 2" key="1">
    <citation type="journal article" date="2018" name="BMC Genomics">
        <title>Genomic evidence for intraspecific hybridization in a clonal and extremely halotolerant yeast.</title>
        <authorList>
            <person name="Gostincar C."/>
            <person name="Stajich J.E."/>
            <person name="Zupancic J."/>
            <person name="Zalar P."/>
            <person name="Gunde-Cimerman N."/>
        </authorList>
    </citation>
    <scope>NUCLEOTIDE SEQUENCE [LARGE SCALE GENOMIC DNA]</scope>
    <source>
        <strain evidence="1 2">EXF-10513</strain>
    </source>
</reference>
<evidence type="ECO:0000313" key="1">
    <source>
        <dbReference type="EMBL" id="RMZ06535.1"/>
    </source>
</evidence>
<dbReference type="Proteomes" id="UP000269539">
    <property type="component" value="Unassembled WGS sequence"/>
</dbReference>
<comment type="caution">
    <text evidence="1">The sequence shown here is derived from an EMBL/GenBank/DDBJ whole genome shotgun (WGS) entry which is preliminary data.</text>
</comment>
<sequence length="95" mass="10375">MRKVLATCILPNSTGAFVLRPQEMTGRMSGSILVLCGKTFRCEPADDSSPHKLRLNLGLPTIGDYQSYFVGIDTVQGKVGKTKHICFVKPFCGQV</sequence>
<accession>A0A3M7H0H0</accession>
<gene>
    <name evidence="1" type="ORF">D0864_02208</name>
</gene>
<name>A0A3M7H0H0_HORWE</name>
<dbReference type="EMBL" id="QWIO01000153">
    <property type="protein sequence ID" value="RMZ06535.1"/>
    <property type="molecule type" value="Genomic_DNA"/>
</dbReference>
<dbReference type="AlphaFoldDB" id="A0A3M7H0H0"/>
<organism evidence="1 2">
    <name type="scientific">Hortaea werneckii</name>
    <name type="common">Black yeast</name>
    <name type="synonym">Cladosporium werneckii</name>
    <dbReference type="NCBI Taxonomy" id="91943"/>
    <lineage>
        <taxon>Eukaryota</taxon>
        <taxon>Fungi</taxon>
        <taxon>Dikarya</taxon>
        <taxon>Ascomycota</taxon>
        <taxon>Pezizomycotina</taxon>
        <taxon>Dothideomycetes</taxon>
        <taxon>Dothideomycetidae</taxon>
        <taxon>Mycosphaerellales</taxon>
        <taxon>Teratosphaeriaceae</taxon>
        <taxon>Hortaea</taxon>
    </lineage>
</organism>
<evidence type="ECO:0000313" key="2">
    <source>
        <dbReference type="Proteomes" id="UP000269539"/>
    </source>
</evidence>
<proteinExistence type="predicted"/>